<keyword evidence="3" id="KW-0274">FAD</keyword>
<evidence type="ECO:0000256" key="2">
    <source>
        <dbReference type="ARBA" id="ARBA00022630"/>
    </source>
</evidence>
<proteinExistence type="predicted"/>
<dbReference type="InterPro" id="IPR036188">
    <property type="entry name" value="FAD/NAD-bd_sf"/>
</dbReference>
<dbReference type="InterPro" id="IPR057661">
    <property type="entry name" value="RsdA/BaiN/AoA(So)_Rossmann"/>
</dbReference>
<dbReference type="AlphaFoldDB" id="A0A0U1NKP0"/>
<dbReference type="NCBIfam" id="TIGR00275">
    <property type="entry name" value="aminoacetone oxidase family FAD-binding enzyme"/>
    <property type="match status" value="1"/>
</dbReference>
<dbReference type="PANTHER" id="PTHR42887:SF1">
    <property type="entry name" value="BLR3961 PROTEIN"/>
    <property type="match status" value="1"/>
</dbReference>
<dbReference type="NCBIfam" id="TIGR03862">
    <property type="entry name" value="flavo_PP4765"/>
    <property type="match status" value="1"/>
</dbReference>
<feature type="domain" description="RsdA/BaiN/AoA(So)-like insert" evidence="5">
    <location>
        <begin position="192"/>
        <end position="331"/>
    </location>
</feature>
<evidence type="ECO:0000256" key="3">
    <source>
        <dbReference type="ARBA" id="ARBA00022827"/>
    </source>
</evidence>
<organism evidence="6 7">
    <name type="scientific">Nereida ignava</name>
    <dbReference type="NCBI Taxonomy" id="282199"/>
    <lineage>
        <taxon>Bacteria</taxon>
        <taxon>Pseudomonadati</taxon>
        <taxon>Pseudomonadota</taxon>
        <taxon>Alphaproteobacteria</taxon>
        <taxon>Rhodobacterales</taxon>
        <taxon>Roseobacteraceae</taxon>
        <taxon>Nereida</taxon>
    </lineage>
</organism>
<accession>A0A0U1NKP0</accession>
<dbReference type="Pfam" id="PF03486">
    <property type="entry name" value="HI0933_like"/>
    <property type="match status" value="1"/>
</dbReference>
<dbReference type="STRING" id="282199.GCA_001049735_01333"/>
<dbReference type="OrthoDB" id="5288829at2"/>
<name>A0A0U1NKP0_9RHOB</name>
<keyword evidence="2" id="KW-0285">Flavoprotein</keyword>
<dbReference type="SUPFAM" id="SSF51905">
    <property type="entry name" value="FAD/NAD(P)-binding domain"/>
    <property type="match status" value="1"/>
</dbReference>
<gene>
    <name evidence="6" type="ORF">NIG5292_01334</name>
</gene>
<sequence>MSHCTTETAVDALVVGAGPAGLMAADVLGKAGYTVLLAEHKPSVARKFLMAGKSGLNLTKDEPLDEMLPAFGPSADRLAPILRDFDAREVQAWAQSLGQPLFTGSSKRVFPKAMKASPLLRACLAEVNARVETRWRWQGFDGALSVFETPNGPQNVKAKVTVLAMGGASWRKLGSDGAWAEALPTEDIVPFQPVNMGFRVNWSSHMEAHFGAPIKAVALHAGGQAERAEFTISKAGIEGGGIYLVSKAMRDGARLTVDLFPDLSVDVLRQKLGGRGKASVTSHLRKRLKLTGARLALLQEFCRPLPNDLAPLLKAVPILHDGPRDLDEAISTSGGVSWAALDSNLMLRARANTFCAGEMIDWDAPTGGYLLTGCLATGRWAGRAAVEALAAI</sequence>
<dbReference type="Gene3D" id="3.50.50.60">
    <property type="entry name" value="FAD/NAD(P)-binding domain"/>
    <property type="match status" value="1"/>
</dbReference>
<dbReference type="SUPFAM" id="SSF160996">
    <property type="entry name" value="HI0933 insert domain-like"/>
    <property type="match status" value="1"/>
</dbReference>
<dbReference type="Pfam" id="PF22780">
    <property type="entry name" value="HI0933_like_1st"/>
    <property type="match status" value="1"/>
</dbReference>
<dbReference type="InterPro" id="IPR004792">
    <property type="entry name" value="BaiN-like"/>
</dbReference>
<dbReference type="Proteomes" id="UP000048949">
    <property type="component" value="Unassembled WGS sequence"/>
</dbReference>
<keyword evidence="7" id="KW-1185">Reference proteome</keyword>
<dbReference type="PANTHER" id="PTHR42887">
    <property type="entry name" value="OS12G0638800 PROTEIN"/>
    <property type="match status" value="1"/>
</dbReference>
<protein>
    <submittedName>
        <fullName evidence="6">Ribulose-1,5-biphosphate synthetase</fullName>
    </submittedName>
</protein>
<dbReference type="Gene3D" id="2.40.30.10">
    <property type="entry name" value="Translation factors"/>
    <property type="match status" value="1"/>
</dbReference>
<comment type="cofactor">
    <cofactor evidence="1">
        <name>FAD</name>
        <dbReference type="ChEBI" id="CHEBI:57692"/>
    </cofactor>
</comment>
<evidence type="ECO:0000259" key="5">
    <source>
        <dbReference type="Pfam" id="PF22780"/>
    </source>
</evidence>
<dbReference type="InterPro" id="IPR023166">
    <property type="entry name" value="BaiN-like_dom_sf"/>
</dbReference>
<evidence type="ECO:0000256" key="1">
    <source>
        <dbReference type="ARBA" id="ARBA00001974"/>
    </source>
</evidence>
<dbReference type="InterPro" id="IPR022460">
    <property type="entry name" value="Flavoprotein_PP4765"/>
</dbReference>
<evidence type="ECO:0000313" key="7">
    <source>
        <dbReference type="Proteomes" id="UP000048949"/>
    </source>
</evidence>
<evidence type="ECO:0000259" key="4">
    <source>
        <dbReference type="Pfam" id="PF03486"/>
    </source>
</evidence>
<dbReference type="PRINTS" id="PR00420">
    <property type="entry name" value="RNGMNOXGNASE"/>
</dbReference>
<reference evidence="6 7" key="1">
    <citation type="submission" date="2015-04" db="EMBL/GenBank/DDBJ databases">
        <authorList>
            <person name="Syromyatnikov M.Y."/>
            <person name="Popov V.N."/>
        </authorList>
    </citation>
    <scope>NUCLEOTIDE SEQUENCE [LARGE SCALE GENOMIC DNA]</scope>
    <source>
        <strain evidence="6 7">CECT 5292</strain>
    </source>
</reference>
<feature type="domain" description="RsdA/BaiN/AoA(So)-like Rossmann fold-like" evidence="4">
    <location>
        <begin position="11"/>
        <end position="383"/>
    </location>
</feature>
<dbReference type="InterPro" id="IPR055178">
    <property type="entry name" value="RsdA/BaiN/AoA(So)-like_dom"/>
</dbReference>
<dbReference type="EMBL" id="CVQV01000005">
    <property type="protein sequence ID" value="CRK75290.1"/>
    <property type="molecule type" value="Genomic_DNA"/>
</dbReference>
<dbReference type="Gene3D" id="1.10.8.260">
    <property type="entry name" value="HI0933 insert domain-like"/>
    <property type="match status" value="1"/>
</dbReference>
<evidence type="ECO:0000313" key="6">
    <source>
        <dbReference type="EMBL" id="CRK75290.1"/>
    </source>
</evidence>